<reference evidence="1 2" key="1">
    <citation type="journal article" date="2010" name="Microbiol. Resour. Announc.">
        <title>Comparative genomics of the bacterial genus Listeria: Genome evolution is characterized by limited gene acquisition and limited gene loss.</title>
        <authorList>
            <person name="den Bakker H.C."/>
            <person name="Cummings C.A."/>
            <person name="Ferreira V."/>
            <person name="Vatta P."/>
            <person name="Orsi R.H."/>
            <person name="Degoricija L."/>
            <person name="Barker M."/>
            <person name="Petrauskene O."/>
            <person name="Furtado M.R."/>
            <person name="Wiedmann M."/>
        </authorList>
    </citation>
    <scope>NUCLEOTIDE SEQUENCE [LARGE SCALE GENOMIC DNA]</scope>
    <source>
        <strain evidence="1 2">FSL S4-120</strain>
    </source>
</reference>
<evidence type="ECO:0000313" key="1">
    <source>
        <dbReference type="EMBL" id="EFR88769.1"/>
    </source>
</evidence>
<evidence type="ECO:0000313" key="2">
    <source>
        <dbReference type="Proteomes" id="UP000003412"/>
    </source>
</evidence>
<gene>
    <name evidence="1" type="ORF">NT05LM_0628</name>
</gene>
<dbReference type="EMBL" id="ADXF01000329">
    <property type="protein sequence ID" value="EFR88769.1"/>
    <property type="molecule type" value="Genomic_DNA"/>
</dbReference>
<name>A0ABN0BZW0_9LIST</name>
<comment type="caution">
    <text evidence="1">The sequence shown here is derived from an EMBL/GenBank/DDBJ whole genome shotgun (WGS) entry which is preliminary data.</text>
</comment>
<organism evidence="1 2">
    <name type="scientific">Listeria marthii FSL S4-120</name>
    <dbReference type="NCBI Taxonomy" id="702457"/>
    <lineage>
        <taxon>Bacteria</taxon>
        <taxon>Bacillati</taxon>
        <taxon>Bacillota</taxon>
        <taxon>Bacilli</taxon>
        <taxon>Bacillales</taxon>
        <taxon>Listeriaceae</taxon>
        <taxon>Listeria</taxon>
    </lineage>
</organism>
<proteinExistence type="predicted"/>
<accession>A0ABN0BZW0</accession>
<sequence length="347" mass="41395">MEKVELKKKPYASFNEQFTGMFSLENWLPHNVFNRKFNNFYVYNMDYFYEEIGWKWILENLADGNDQHLFFTTVPENNMDYTVAEIPISLEPKKIIEQIDILENESKDVKNTFFLTFEEACLFSNAGNWGLYFVREFNFVILATEETFVKSDSFLNLESMTVEQFTEHFQDWSAWTEKGNRKYLKTFNKIFFCKQRVRKMIYLKGITTAGAYDNREECLEEIHEDIQKIMKRLILHYDIYQFHLSHKFDDSADKSVLVKETRFRKTYANFYKEKEERFDEGSSYDQYLLAEKDSDFSKDIDKLKLSEMPTKDNLRAELLAFFPLIVILSDSSELMAYSADMSILELV</sequence>
<dbReference type="Proteomes" id="UP000003412">
    <property type="component" value="Chromosome"/>
</dbReference>
<keyword evidence="2" id="KW-1185">Reference proteome</keyword>
<protein>
    <submittedName>
        <fullName evidence="1">Uncharacterized protein</fullName>
    </submittedName>
</protein>